<evidence type="ECO:0000256" key="2">
    <source>
        <dbReference type="ARBA" id="ARBA00023125"/>
    </source>
</evidence>
<dbReference type="Pfam" id="PF01638">
    <property type="entry name" value="HxlR"/>
    <property type="match status" value="1"/>
</dbReference>
<dbReference type="Gene3D" id="1.10.10.10">
    <property type="entry name" value="Winged helix-like DNA-binding domain superfamily/Winged helix DNA-binding domain"/>
    <property type="match status" value="1"/>
</dbReference>
<dbReference type="InterPro" id="IPR036388">
    <property type="entry name" value="WH-like_DNA-bd_sf"/>
</dbReference>
<dbReference type="CDD" id="cd00090">
    <property type="entry name" value="HTH_ARSR"/>
    <property type="match status" value="1"/>
</dbReference>
<dbReference type="PANTHER" id="PTHR33204">
    <property type="entry name" value="TRANSCRIPTIONAL REGULATOR, MARR FAMILY"/>
    <property type="match status" value="1"/>
</dbReference>
<keyword evidence="3" id="KW-0804">Transcription</keyword>
<keyword evidence="6" id="KW-1185">Reference proteome</keyword>
<accession>A0A0R2E0N8</accession>
<gene>
    <name evidence="5" type="ORF">FD00_GL000651</name>
</gene>
<reference evidence="5 6" key="1">
    <citation type="journal article" date="2015" name="Genome Announc.">
        <title>Expanding the biotechnology potential of lactobacilli through comparative genomics of 213 strains and associated genera.</title>
        <authorList>
            <person name="Sun Z."/>
            <person name="Harris H.M."/>
            <person name="McCann A."/>
            <person name="Guo C."/>
            <person name="Argimon S."/>
            <person name="Zhang W."/>
            <person name="Yang X."/>
            <person name="Jeffery I.B."/>
            <person name="Cooney J.C."/>
            <person name="Kagawa T.F."/>
            <person name="Liu W."/>
            <person name="Song Y."/>
            <person name="Salvetti E."/>
            <person name="Wrobel A."/>
            <person name="Rasinkangas P."/>
            <person name="Parkhill J."/>
            <person name="Rea M.C."/>
            <person name="O'Sullivan O."/>
            <person name="Ritari J."/>
            <person name="Douillard F.P."/>
            <person name="Paul Ross R."/>
            <person name="Yang R."/>
            <person name="Briner A.E."/>
            <person name="Felis G.E."/>
            <person name="de Vos W.M."/>
            <person name="Barrangou R."/>
            <person name="Klaenhammer T.R."/>
            <person name="Caufield P.W."/>
            <person name="Cui Y."/>
            <person name="Zhang H."/>
            <person name="O'Toole P.W."/>
        </authorList>
    </citation>
    <scope>NUCLEOTIDE SEQUENCE [LARGE SCALE GENOMIC DNA]</scope>
    <source>
        <strain evidence="5 6">DSM 20444</strain>
    </source>
</reference>
<evidence type="ECO:0000256" key="3">
    <source>
        <dbReference type="ARBA" id="ARBA00023163"/>
    </source>
</evidence>
<keyword evidence="1" id="KW-0805">Transcription regulation</keyword>
<dbReference type="PROSITE" id="PS51118">
    <property type="entry name" value="HTH_HXLR"/>
    <property type="match status" value="1"/>
</dbReference>
<dbReference type="AlphaFoldDB" id="A0A0R2E0N8"/>
<dbReference type="PATRIC" id="fig|1046596.6.peg.709"/>
<organism evidence="5 6">
    <name type="scientific">Liquorilactobacillus mali KCTC 3596 = DSM 20444</name>
    <dbReference type="NCBI Taxonomy" id="1046596"/>
    <lineage>
        <taxon>Bacteria</taxon>
        <taxon>Bacillati</taxon>
        <taxon>Bacillota</taxon>
        <taxon>Bacilli</taxon>
        <taxon>Lactobacillales</taxon>
        <taxon>Lactobacillaceae</taxon>
        <taxon>Liquorilactobacillus</taxon>
    </lineage>
</organism>
<dbReference type="GO" id="GO:0003677">
    <property type="term" value="F:DNA binding"/>
    <property type="evidence" value="ECO:0007669"/>
    <property type="project" value="UniProtKB-KW"/>
</dbReference>
<keyword evidence="2" id="KW-0238">DNA-binding</keyword>
<name>A0A0R2E0N8_9LACO</name>
<dbReference type="InterPro" id="IPR011991">
    <property type="entry name" value="ArsR-like_HTH"/>
</dbReference>
<feature type="domain" description="HTH hxlR-type" evidence="4">
    <location>
        <begin position="1"/>
        <end position="91"/>
    </location>
</feature>
<dbReference type="SUPFAM" id="SSF46785">
    <property type="entry name" value="Winged helix' DNA-binding domain"/>
    <property type="match status" value="1"/>
</dbReference>
<dbReference type="Proteomes" id="UP000050898">
    <property type="component" value="Unassembled WGS sequence"/>
</dbReference>
<dbReference type="InterPro" id="IPR036390">
    <property type="entry name" value="WH_DNA-bd_sf"/>
</dbReference>
<evidence type="ECO:0000256" key="1">
    <source>
        <dbReference type="ARBA" id="ARBA00023015"/>
    </source>
</evidence>
<dbReference type="OrthoDB" id="9791143at2"/>
<protein>
    <submittedName>
        <fullName evidence="5">Transcriptional regulator</fullName>
    </submittedName>
</protein>
<dbReference type="InterPro" id="IPR002577">
    <property type="entry name" value="HTH_HxlR"/>
</dbReference>
<proteinExistence type="predicted"/>
<evidence type="ECO:0000313" key="5">
    <source>
        <dbReference type="EMBL" id="KRN09809.1"/>
    </source>
</evidence>
<evidence type="ECO:0000313" key="6">
    <source>
        <dbReference type="Proteomes" id="UP000050898"/>
    </source>
</evidence>
<evidence type="ECO:0000259" key="4">
    <source>
        <dbReference type="PROSITE" id="PS51118"/>
    </source>
</evidence>
<comment type="caution">
    <text evidence="5">The sequence shown here is derived from an EMBL/GenBank/DDBJ whole genome shotgun (WGS) entry which is preliminary data.</text>
</comment>
<dbReference type="EMBL" id="AYYH01000018">
    <property type="protein sequence ID" value="KRN09809.1"/>
    <property type="molecule type" value="Genomic_DNA"/>
</dbReference>
<sequence>MALIGGKWKVIVLDHLHHKDYHFNELQRSINGITPHTLSQILKELAKDDLVKRHDFKTIPPQTVYSLSSKGKELIPLLNEITKFGKNHPLQ</sequence>